<dbReference type="Pfam" id="PF25273">
    <property type="entry name" value="DUF7869"/>
    <property type="match status" value="1"/>
</dbReference>
<organism evidence="2 3">
    <name type="scientific">Pristionchus mayeri</name>
    <dbReference type="NCBI Taxonomy" id="1317129"/>
    <lineage>
        <taxon>Eukaryota</taxon>
        <taxon>Metazoa</taxon>
        <taxon>Ecdysozoa</taxon>
        <taxon>Nematoda</taxon>
        <taxon>Chromadorea</taxon>
        <taxon>Rhabditida</taxon>
        <taxon>Rhabditina</taxon>
        <taxon>Diplogasteromorpha</taxon>
        <taxon>Diplogasteroidea</taxon>
        <taxon>Neodiplogasteridae</taxon>
        <taxon>Pristionchus</taxon>
    </lineage>
</organism>
<protein>
    <recommendedName>
        <fullName evidence="1">DUF7869 domain-containing protein</fullName>
    </recommendedName>
</protein>
<dbReference type="PANTHER" id="PTHR34415">
    <property type="entry name" value="INTEGRASE CATALYTIC DOMAIN-CONTAINING PROTEIN"/>
    <property type="match status" value="1"/>
</dbReference>
<proteinExistence type="predicted"/>
<feature type="non-terminal residue" evidence="2">
    <location>
        <position position="141"/>
    </location>
</feature>
<comment type="caution">
    <text evidence="2">The sequence shown here is derived from an EMBL/GenBank/DDBJ whole genome shotgun (WGS) entry which is preliminary data.</text>
</comment>
<dbReference type="EMBL" id="BTRK01000002">
    <property type="protein sequence ID" value="GMR38887.1"/>
    <property type="molecule type" value="Genomic_DNA"/>
</dbReference>
<sequence>RKEREIVNKAYAQSQIDSDLLYVSLDDMSNCATKLPNLKNCRSKSIPDTALVRADLSAALFGKTSANSNYTADLFLDVGNVYGSGANATINFLLESLMRMKELPPHLFIQVDGSRTNKNKVFFAFISHLVEKGIFSKVNIN</sequence>
<dbReference type="AlphaFoldDB" id="A0AAN4ZCX9"/>
<evidence type="ECO:0000313" key="3">
    <source>
        <dbReference type="Proteomes" id="UP001328107"/>
    </source>
</evidence>
<gene>
    <name evidence="2" type="ORF">PMAYCL1PPCAC_09082</name>
</gene>
<reference evidence="3" key="1">
    <citation type="submission" date="2022-10" db="EMBL/GenBank/DDBJ databases">
        <title>Genome assembly of Pristionchus species.</title>
        <authorList>
            <person name="Yoshida K."/>
            <person name="Sommer R.J."/>
        </authorList>
    </citation>
    <scope>NUCLEOTIDE SEQUENCE [LARGE SCALE GENOMIC DNA]</scope>
    <source>
        <strain evidence="3">RS5460</strain>
    </source>
</reference>
<feature type="non-terminal residue" evidence="2">
    <location>
        <position position="1"/>
    </location>
</feature>
<evidence type="ECO:0000259" key="1">
    <source>
        <dbReference type="Pfam" id="PF25273"/>
    </source>
</evidence>
<accession>A0AAN4ZCX9</accession>
<feature type="domain" description="DUF7869" evidence="1">
    <location>
        <begin position="68"/>
        <end position="140"/>
    </location>
</feature>
<keyword evidence="3" id="KW-1185">Reference proteome</keyword>
<dbReference type="InterPro" id="IPR057191">
    <property type="entry name" value="DUF7869"/>
</dbReference>
<evidence type="ECO:0000313" key="2">
    <source>
        <dbReference type="EMBL" id="GMR38887.1"/>
    </source>
</evidence>
<dbReference type="Proteomes" id="UP001328107">
    <property type="component" value="Unassembled WGS sequence"/>
</dbReference>
<dbReference type="PANTHER" id="PTHR34415:SF1">
    <property type="entry name" value="INTEGRASE CATALYTIC DOMAIN-CONTAINING PROTEIN"/>
    <property type="match status" value="1"/>
</dbReference>
<name>A0AAN4ZCX9_9BILA</name>